<dbReference type="InterPro" id="IPR038253">
    <property type="entry name" value="SRP68_N_sf"/>
</dbReference>
<dbReference type="GO" id="GO:0005047">
    <property type="term" value="F:signal recognition particle binding"/>
    <property type="evidence" value="ECO:0007669"/>
    <property type="project" value="InterPro"/>
</dbReference>
<keyword evidence="6" id="KW-0256">Endoplasmic reticulum</keyword>
<dbReference type="GO" id="GO:0006614">
    <property type="term" value="P:SRP-dependent cotranslational protein targeting to membrane"/>
    <property type="evidence" value="ECO:0007669"/>
    <property type="project" value="InterPro"/>
</dbReference>
<dbReference type="STRING" id="3076.A0A2P6TQ16"/>
<evidence type="ECO:0000256" key="3">
    <source>
        <dbReference type="ARBA" id="ARBA00004604"/>
    </source>
</evidence>
<protein>
    <recommendedName>
        <fullName evidence="11 12">Signal recognition particle subunit SRP68</fullName>
        <shortName evidence="12">SRP68</shortName>
    </recommendedName>
</protein>
<name>A0A2P6TQ16_CHLSO</name>
<dbReference type="OrthoDB" id="10255118at2759"/>
<keyword evidence="5 12" id="KW-0963">Cytoplasm</keyword>
<evidence type="ECO:0000256" key="4">
    <source>
        <dbReference type="ARBA" id="ARBA00009352"/>
    </source>
</evidence>
<dbReference type="GO" id="GO:0030942">
    <property type="term" value="F:endoplasmic reticulum signal peptide binding"/>
    <property type="evidence" value="ECO:0007669"/>
    <property type="project" value="InterPro"/>
</dbReference>
<evidence type="ECO:0000256" key="8">
    <source>
        <dbReference type="ARBA" id="ARBA00023135"/>
    </source>
</evidence>
<evidence type="ECO:0000256" key="2">
    <source>
        <dbReference type="ARBA" id="ARBA00004496"/>
    </source>
</evidence>
<accession>A0A2P6TQ16</accession>
<evidence type="ECO:0000256" key="6">
    <source>
        <dbReference type="ARBA" id="ARBA00022824"/>
    </source>
</evidence>
<organism evidence="13 14">
    <name type="scientific">Chlorella sorokiniana</name>
    <name type="common">Freshwater green alga</name>
    <dbReference type="NCBI Taxonomy" id="3076"/>
    <lineage>
        <taxon>Eukaryota</taxon>
        <taxon>Viridiplantae</taxon>
        <taxon>Chlorophyta</taxon>
        <taxon>core chlorophytes</taxon>
        <taxon>Trebouxiophyceae</taxon>
        <taxon>Chlorellales</taxon>
        <taxon>Chlorellaceae</taxon>
        <taxon>Chlorella clade</taxon>
        <taxon>Chlorella</taxon>
    </lineage>
</organism>
<keyword evidence="10 12" id="KW-0687">Ribonucleoprotein</keyword>
<dbReference type="Pfam" id="PF16969">
    <property type="entry name" value="SRP68"/>
    <property type="match status" value="1"/>
</dbReference>
<keyword evidence="7 12" id="KW-0694">RNA-binding</keyword>
<evidence type="ECO:0000256" key="10">
    <source>
        <dbReference type="ARBA" id="ARBA00023274"/>
    </source>
</evidence>
<dbReference type="GO" id="GO:0005730">
    <property type="term" value="C:nucleolus"/>
    <property type="evidence" value="ECO:0007669"/>
    <property type="project" value="UniProtKB-SubCell"/>
</dbReference>
<dbReference type="GO" id="GO:0005786">
    <property type="term" value="C:signal recognition particle, endoplasmic reticulum targeting"/>
    <property type="evidence" value="ECO:0007669"/>
    <property type="project" value="UniProtKB-KW"/>
</dbReference>
<dbReference type="Proteomes" id="UP000239899">
    <property type="component" value="Unassembled WGS sequence"/>
</dbReference>
<sequence>MEAEQTSTSQPAAPELPTLTLDVLQIVKDAQSLHGLKHSDYQRYRQYCSRRLRRIYKAVRFLHGRGRYQKKKLEPEAVKDVRHLHIPLVQAERAWAYAMDLKSQLEEQMQAQKRQHLIRRLAKAARHAVELVQLTAARCDARSQLEAEAYSLWMAGSLLLEKESDWEGALARFLRARKLFEELSKVGSFEQQAVCKHFLDQVEPTIRGAAAMDQVEPTIRYCQYQTSRKGGAAPEAAALLESIGGGGSDQLQSKLASIAAQAKAAQAAATSSLSWNGESYEVRDDKIRVPLHTAQELQGELDSAMDVDASAAGGELDARVSLFDRCINAYGEARAAIKSALQLGASGADSEQQRAELLSLDRAVQGLALELTIRRNLFLASDAEARFGRTQRRLLSGSKGSSKDGPRERPAKAEDVVRLYDTLIANVLELNELAGHVGGAAGEMLMDDCAAKQAHYQAARCVFVAHSLLAGGKPRDAAALFSRAADRCKHAASQYEGCAKPDVAAGEHLAALQAGAKSWATVAAAELRAGELRDKAAAQAGMEGMSLEGEAGKKREREEADAFLPEDLDAWEAFVGAGKGQARLCRIPPAPHAVPVRPIFLDTALNYIQPPDLSHRLPKKQAAEAQGTFSRLFGGWGAR</sequence>
<dbReference type="EMBL" id="LHPG02000009">
    <property type="protein sequence ID" value="PRW56109.1"/>
    <property type="molecule type" value="Genomic_DNA"/>
</dbReference>
<proteinExistence type="inferred from homology"/>
<dbReference type="CDD" id="cd15481">
    <property type="entry name" value="SRP68-RBD"/>
    <property type="match status" value="1"/>
</dbReference>
<dbReference type="InterPro" id="IPR034652">
    <property type="entry name" value="SRP68-RBD"/>
</dbReference>
<evidence type="ECO:0000256" key="7">
    <source>
        <dbReference type="ARBA" id="ARBA00022884"/>
    </source>
</evidence>
<evidence type="ECO:0000256" key="9">
    <source>
        <dbReference type="ARBA" id="ARBA00023242"/>
    </source>
</evidence>
<keyword evidence="14" id="KW-1185">Reference proteome</keyword>
<reference evidence="13 14" key="1">
    <citation type="journal article" date="2018" name="Plant J.">
        <title>Genome sequences of Chlorella sorokiniana UTEX 1602 and Micractinium conductrix SAG 241.80: implications to maltose excretion by a green alga.</title>
        <authorList>
            <person name="Arriola M.B."/>
            <person name="Velmurugan N."/>
            <person name="Zhang Y."/>
            <person name="Plunkett M.H."/>
            <person name="Hondzo H."/>
            <person name="Barney B.M."/>
        </authorList>
    </citation>
    <scope>NUCLEOTIDE SEQUENCE [LARGE SCALE GENOMIC DNA]</scope>
    <source>
        <strain evidence="14">UTEX 1602</strain>
    </source>
</reference>
<comment type="function">
    <text evidence="12">Component of the signal recognition particle (SRP) complex, a ribonucleoprotein complex that mediates the cotranslational targeting of secretory and membrane proteins to the endoplasmic reticulum (ER). The SRP complex interacts with the signal sequence in nascent secretory and membrane proteins and directs them to the membrane of the ER.</text>
</comment>
<comment type="subcellular location">
    <subcellularLocation>
        <location evidence="2 12">Cytoplasm</location>
    </subcellularLocation>
    <subcellularLocation>
        <location evidence="1">Endoplasmic reticulum</location>
    </subcellularLocation>
    <subcellularLocation>
        <location evidence="3">Nucleus</location>
        <location evidence="3">Nucleolus</location>
    </subcellularLocation>
</comment>
<dbReference type="Gene3D" id="1.10.3450.40">
    <property type="entry name" value="Signal recognition particle, SRP68 subunit, RNA-binding domain"/>
    <property type="match status" value="1"/>
</dbReference>
<evidence type="ECO:0000313" key="13">
    <source>
        <dbReference type="EMBL" id="PRW56109.1"/>
    </source>
</evidence>
<dbReference type="GO" id="GO:0008312">
    <property type="term" value="F:7S RNA binding"/>
    <property type="evidence" value="ECO:0007669"/>
    <property type="project" value="InterPro"/>
</dbReference>
<comment type="caution">
    <text evidence="13">The sequence shown here is derived from an EMBL/GenBank/DDBJ whole genome shotgun (WGS) entry which is preliminary data.</text>
</comment>
<evidence type="ECO:0000256" key="12">
    <source>
        <dbReference type="PIRNR" id="PIRNR038995"/>
    </source>
</evidence>
<comment type="similarity">
    <text evidence="4 12">Belongs to the SRP68 family.</text>
</comment>
<keyword evidence="8 12" id="KW-0733">Signal recognition particle</keyword>
<dbReference type="PANTHER" id="PTHR12860">
    <property type="entry name" value="SIGNAL RECOGNITION PARTICLE 68 KDA PROTEIN"/>
    <property type="match status" value="1"/>
</dbReference>
<dbReference type="AlphaFoldDB" id="A0A2P6TQ16"/>
<dbReference type="InterPro" id="IPR026258">
    <property type="entry name" value="SRP68"/>
</dbReference>
<dbReference type="PANTHER" id="PTHR12860:SF0">
    <property type="entry name" value="SIGNAL RECOGNITION PARTICLE SUBUNIT SRP68"/>
    <property type="match status" value="1"/>
</dbReference>
<evidence type="ECO:0000256" key="1">
    <source>
        <dbReference type="ARBA" id="ARBA00004240"/>
    </source>
</evidence>
<dbReference type="GO" id="GO:0005783">
    <property type="term" value="C:endoplasmic reticulum"/>
    <property type="evidence" value="ECO:0007669"/>
    <property type="project" value="UniProtKB-SubCell"/>
</dbReference>
<keyword evidence="9" id="KW-0539">Nucleus</keyword>
<dbReference type="GO" id="GO:0005829">
    <property type="term" value="C:cytosol"/>
    <property type="evidence" value="ECO:0007669"/>
    <property type="project" value="UniProtKB-ARBA"/>
</dbReference>
<evidence type="ECO:0000256" key="11">
    <source>
        <dbReference type="ARBA" id="ARBA00029498"/>
    </source>
</evidence>
<dbReference type="FunFam" id="1.10.3450.40:FF:000001">
    <property type="entry name" value="Signal recognition particle subunit SRP68"/>
    <property type="match status" value="1"/>
</dbReference>
<evidence type="ECO:0000256" key="5">
    <source>
        <dbReference type="ARBA" id="ARBA00022490"/>
    </source>
</evidence>
<evidence type="ECO:0000313" key="14">
    <source>
        <dbReference type="Proteomes" id="UP000239899"/>
    </source>
</evidence>
<dbReference type="PIRSF" id="PIRSF038995">
    <property type="entry name" value="SRP68"/>
    <property type="match status" value="1"/>
</dbReference>
<gene>
    <name evidence="13" type="ORF">C2E21_5004</name>
</gene>